<dbReference type="Proteomes" id="UP000027075">
    <property type="component" value="Plasmid HMPLAS2"/>
</dbReference>
<gene>
    <name evidence="2" type="ORF">BM92_18530</name>
    <name evidence="3" type="ORF">C439_00730</name>
</gene>
<evidence type="ECO:0000313" key="4">
    <source>
        <dbReference type="Proteomes" id="UP000011603"/>
    </source>
</evidence>
<sequence>MTRVPATTAVVLVEVEAVDSVTTRKRQRRSAVGHSSHGSSNKPTLRPDEHRSPSPGRKTSGRSSRMRSRKLL</sequence>
<evidence type="ECO:0000313" key="2">
    <source>
        <dbReference type="EMBL" id="AHZ24200.1"/>
    </source>
</evidence>
<keyword evidence="4" id="KW-1185">Reference proteome</keyword>
<dbReference type="EMBL" id="CP007553">
    <property type="protein sequence ID" value="AHZ24200.1"/>
    <property type="molecule type" value="Genomic_DNA"/>
</dbReference>
<reference evidence="3 4" key="1">
    <citation type="journal article" date="2014" name="PLoS Genet.">
        <title>Phylogenetically driven sequencing of extremely halophilic archaea reveals strategies for static and dynamic osmo-response.</title>
        <authorList>
            <person name="Becker E.A."/>
            <person name="Seitzer P.M."/>
            <person name="Tritt A."/>
            <person name="Larsen D."/>
            <person name="Krusor M."/>
            <person name="Yao A.I."/>
            <person name="Wu D."/>
            <person name="Madern D."/>
            <person name="Eisen J.A."/>
            <person name="Darling A.E."/>
            <person name="Facciotti M.T."/>
        </authorList>
    </citation>
    <scope>NUCLEOTIDE SEQUENCE [LARGE SCALE GENOMIC DNA]</scope>
    <source>
        <strain evidence="3">ATCC 33500</strain>
        <strain evidence="4">ATCC 33500 / DSM 1411 / JCM 8866 / NBRC 14739 / NCIMB 2177 / R-4</strain>
    </source>
</reference>
<keyword evidence="2" id="KW-0614">Plasmid</keyword>
<name>M0JB75_HALMT</name>
<evidence type="ECO:0000313" key="5">
    <source>
        <dbReference type="Proteomes" id="UP000027075"/>
    </source>
</evidence>
<evidence type="ECO:0000313" key="3">
    <source>
        <dbReference type="EMBL" id="EMA05279.1"/>
    </source>
</evidence>
<protein>
    <submittedName>
        <fullName evidence="3">Uncharacterized protein</fullName>
    </submittedName>
</protein>
<evidence type="ECO:0000256" key="1">
    <source>
        <dbReference type="SAM" id="MobiDB-lite"/>
    </source>
</evidence>
<organism evidence="3 4">
    <name type="scientific">Haloferax mediterranei (strain ATCC 33500 / DSM 1411 / JCM 8866 / NBRC 14739 / NCIMB 2177 / R-4)</name>
    <name type="common">Halobacterium mediterranei</name>
    <dbReference type="NCBI Taxonomy" id="523841"/>
    <lineage>
        <taxon>Archaea</taxon>
        <taxon>Methanobacteriati</taxon>
        <taxon>Methanobacteriota</taxon>
        <taxon>Stenosarchaea group</taxon>
        <taxon>Halobacteria</taxon>
        <taxon>Halobacteriales</taxon>
        <taxon>Haloferacaceae</taxon>
        <taxon>Haloferax</taxon>
    </lineage>
</organism>
<feature type="region of interest" description="Disordered" evidence="1">
    <location>
        <begin position="18"/>
        <end position="72"/>
    </location>
</feature>
<dbReference type="AlphaFoldDB" id="M0JB75"/>
<reference evidence="2 5" key="2">
    <citation type="submission" date="2014-04" db="EMBL/GenBank/DDBJ databases">
        <title>Transcriptional profiles of Haloferax mediterranei on the basis of nitrogen availability.</title>
        <authorList>
            <person name="Bautista V."/>
        </authorList>
    </citation>
    <scope>NUCLEOTIDE SEQUENCE [LARGE SCALE GENOMIC DNA]</scope>
    <source>
        <strain evidence="2">ATCC 33500</strain>
        <strain evidence="5">ATCC 33500 / DSM 1411 / JCM 8866 / NBRC 14739 / NCIMB 2177 / R-4</strain>
        <plasmid evidence="2">HMPLAS2</plasmid>
        <plasmid evidence="5">Plasmid HMPLAS2</plasmid>
    </source>
</reference>
<dbReference type="Proteomes" id="UP000011603">
    <property type="component" value="Unassembled WGS sequence"/>
</dbReference>
<geneLocation type="plasmid" evidence="2 5">
    <name>HMPLAS2</name>
</geneLocation>
<accession>M0JB75</accession>
<dbReference type="EMBL" id="AOLO01000001">
    <property type="protein sequence ID" value="EMA05279.1"/>
    <property type="molecule type" value="Genomic_DNA"/>
</dbReference>
<proteinExistence type="predicted"/>